<dbReference type="EMBL" id="LR862143">
    <property type="protein sequence ID" value="CAD1823432.1"/>
    <property type="molecule type" value="Genomic_DNA"/>
</dbReference>
<dbReference type="PANTHER" id="PTHR10994">
    <property type="entry name" value="RETICULON"/>
    <property type="match status" value="1"/>
</dbReference>
<dbReference type="InterPro" id="IPR045064">
    <property type="entry name" value="Reticulon-like"/>
</dbReference>
<feature type="transmembrane region" description="Helical" evidence="6">
    <location>
        <begin position="144"/>
        <end position="172"/>
    </location>
</feature>
<proteinExistence type="predicted"/>
<protein>
    <recommendedName>
        <fullName evidence="6">Reticulon-like protein</fullName>
    </recommendedName>
</protein>
<keyword evidence="5 6" id="KW-0472">Membrane</keyword>
<gene>
    <name evidence="9" type="ORF">CB5_LOCUS6643</name>
</gene>
<dbReference type="GO" id="GO:0005789">
    <property type="term" value="C:endoplasmic reticulum membrane"/>
    <property type="evidence" value="ECO:0007669"/>
    <property type="project" value="UniProtKB-SubCell"/>
</dbReference>
<evidence type="ECO:0000256" key="1">
    <source>
        <dbReference type="ARBA" id="ARBA00004477"/>
    </source>
</evidence>
<keyword evidence="3 6" id="KW-0256">Endoplasmic reticulum</keyword>
<dbReference type="PANTHER" id="PTHR10994:SF85">
    <property type="entry name" value="RETICULON-LIKE PROTEIN B9"/>
    <property type="match status" value="1"/>
</dbReference>
<keyword evidence="4 6" id="KW-1133">Transmembrane helix</keyword>
<dbReference type="PROSITE" id="PS50845">
    <property type="entry name" value="RETICULON"/>
    <property type="match status" value="1"/>
</dbReference>
<evidence type="ECO:0000313" key="9">
    <source>
        <dbReference type="EMBL" id="CAD1823432.1"/>
    </source>
</evidence>
<dbReference type="GO" id="GO:0009617">
    <property type="term" value="P:response to bacterium"/>
    <property type="evidence" value="ECO:0007669"/>
    <property type="project" value="InterPro"/>
</dbReference>
<keyword evidence="2 6" id="KW-0812">Transmembrane</keyword>
<name>A0A6V7NXU2_ANACO</name>
<dbReference type="Pfam" id="PF02453">
    <property type="entry name" value="Reticulon"/>
    <property type="match status" value="1"/>
</dbReference>
<accession>A0A6V7NXU2</accession>
<evidence type="ECO:0000256" key="2">
    <source>
        <dbReference type="ARBA" id="ARBA00022692"/>
    </source>
</evidence>
<evidence type="ECO:0000256" key="4">
    <source>
        <dbReference type="ARBA" id="ARBA00022989"/>
    </source>
</evidence>
<feature type="domain" description="Reticulon" evidence="8">
    <location>
        <begin position="40"/>
        <end position="226"/>
    </location>
</feature>
<organism evidence="9">
    <name type="scientific">Ananas comosus var. bracteatus</name>
    <name type="common">red pineapple</name>
    <dbReference type="NCBI Taxonomy" id="296719"/>
    <lineage>
        <taxon>Eukaryota</taxon>
        <taxon>Viridiplantae</taxon>
        <taxon>Streptophyta</taxon>
        <taxon>Embryophyta</taxon>
        <taxon>Tracheophyta</taxon>
        <taxon>Spermatophyta</taxon>
        <taxon>Magnoliopsida</taxon>
        <taxon>Liliopsida</taxon>
        <taxon>Poales</taxon>
        <taxon>Bromeliaceae</taxon>
        <taxon>Bromelioideae</taxon>
        <taxon>Ananas</taxon>
    </lineage>
</organism>
<feature type="transmembrane region" description="Helical" evidence="6">
    <location>
        <begin position="72"/>
        <end position="91"/>
    </location>
</feature>
<comment type="subcellular location">
    <subcellularLocation>
        <location evidence="1 6">Endoplasmic reticulum membrane</location>
        <topology evidence="1 6">Multi-pass membrane protein</topology>
    </subcellularLocation>
</comment>
<reference evidence="9" key="1">
    <citation type="submission" date="2020-07" db="EMBL/GenBank/DDBJ databases">
        <authorList>
            <person name="Lin J."/>
        </authorList>
    </citation>
    <scope>NUCLEOTIDE SEQUENCE</scope>
</reference>
<evidence type="ECO:0000256" key="6">
    <source>
        <dbReference type="RuleBase" id="RU363132"/>
    </source>
</evidence>
<evidence type="ECO:0000256" key="5">
    <source>
        <dbReference type="ARBA" id="ARBA00023136"/>
    </source>
</evidence>
<feature type="transmembrane region" description="Helical" evidence="6">
    <location>
        <begin position="50"/>
        <end position="66"/>
    </location>
</feature>
<evidence type="ECO:0000256" key="7">
    <source>
        <dbReference type="SAM" id="MobiDB-lite"/>
    </source>
</evidence>
<feature type="region of interest" description="Disordered" evidence="7">
    <location>
        <begin position="1"/>
        <end position="23"/>
    </location>
</feature>
<evidence type="ECO:0000259" key="8">
    <source>
        <dbReference type="PROSITE" id="PS50845"/>
    </source>
</evidence>
<evidence type="ECO:0000256" key="3">
    <source>
        <dbReference type="ARBA" id="ARBA00022824"/>
    </source>
</evidence>
<dbReference type="InterPro" id="IPR003388">
    <property type="entry name" value="Reticulon"/>
</dbReference>
<sequence length="226" mass="25558">MPPQLRYGSDSDEQPAHSATAKKPFGRERPLHELIGGGKLADVLLWRNKNLSAGILASATVAWFLFEVAEYHVLTLLCHLSVAAMLVVFIWSNGAHLFERAPPKIPEVIVSEHAFKEVAFAFHAKLNRFLSILYEIACGKDLKLFLLAIVSLWFLSILGSSCSFITLLYLGFLCIHTLPALYERYEAEVDHLLLKGSHDLKKFYKRFDSSVLNKIPRQPIKEKKHT</sequence>
<dbReference type="AlphaFoldDB" id="A0A6V7NXU2"/>